<evidence type="ECO:0000256" key="1">
    <source>
        <dbReference type="SAM" id="SignalP"/>
    </source>
</evidence>
<feature type="signal peptide" evidence="1">
    <location>
        <begin position="1"/>
        <end position="35"/>
    </location>
</feature>
<dbReference type="InterPro" id="IPR013424">
    <property type="entry name" value="Ice-binding_C"/>
</dbReference>
<dbReference type="NCBIfam" id="TIGR02595">
    <property type="entry name" value="PEP_CTERM"/>
    <property type="match status" value="1"/>
</dbReference>
<keyword evidence="1" id="KW-0732">Signal</keyword>
<accession>A0A367S3S4</accession>
<dbReference type="EMBL" id="LXQD01000001">
    <property type="protein sequence ID" value="RCJ42693.1"/>
    <property type="molecule type" value="Genomic_DNA"/>
</dbReference>
<sequence length="283" mass="30410">MSFVTTATVVKKLSMATVGAMFIALGILNPGQTKAATIGSDSFGYKATDDIHFTFEDISTTGTTVLAGTDDTFSSANIGFDFNFYGINYNNVSFTANGLLTFAGTNVLFTNKNLTTTAPLGNHPSIAVLWDDWKFPSSGNSAVYYQTLGQTGNRRFITQWNAALGYPTSPSPVTFQSVLFESSNDILLSYLDVDAGNNKSFGGNATVGIRDTDGQLNGRNLQWSFDSPVIKDSQSIRFSYYSPVIKDSQSSRVPEPASLVGLLALAACSTSSSLLKRQHQINT</sequence>
<dbReference type="Proteomes" id="UP000252107">
    <property type="component" value="Unassembled WGS sequence"/>
</dbReference>
<proteinExistence type="predicted"/>
<gene>
    <name evidence="2" type="ORF">A6770_07380</name>
</gene>
<organism evidence="2 3">
    <name type="scientific">Nostoc minutum NIES-26</name>
    <dbReference type="NCBI Taxonomy" id="1844469"/>
    <lineage>
        <taxon>Bacteria</taxon>
        <taxon>Bacillati</taxon>
        <taxon>Cyanobacteriota</taxon>
        <taxon>Cyanophyceae</taxon>
        <taxon>Nostocales</taxon>
        <taxon>Nostocaceae</taxon>
        <taxon>Nostoc</taxon>
    </lineage>
</organism>
<name>A0A367S3S4_9NOSO</name>
<evidence type="ECO:0000313" key="2">
    <source>
        <dbReference type="EMBL" id="RCJ42693.1"/>
    </source>
</evidence>
<dbReference type="AlphaFoldDB" id="A0A367S3S4"/>
<evidence type="ECO:0008006" key="4">
    <source>
        <dbReference type="Google" id="ProtNLM"/>
    </source>
</evidence>
<keyword evidence="3" id="KW-1185">Reference proteome</keyword>
<protein>
    <recommendedName>
        <fullName evidence="4">PEP-CTERM sorting domain-containing protein</fullName>
    </recommendedName>
</protein>
<reference evidence="2" key="1">
    <citation type="submission" date="2016-04" db="EMBL/GenBank/DDBJ databases">
        <authorList>
            <person name="Tabuchi Yagui T.R."/>
        </authorList>
    </citation>
    <scope>NUCLEOTIDE SEQUENCE [LARGE SCALE GENOMIC DNA]</scope>
    <source>
        <strain evidence="2">NIES-26</strain>
    </source>
</reference>
<comment type="caution">
    <text evidence="2">The sequence shown here is derived from an EMBL/GenBank/DDBJ whole genome shotgun (WGS) entry which is preliminary data.</text>
</comment>
<evidence type="ECO:0000313" key="3">
    <source>
        <dbReference type="Proteomes" id="UP000252107"/>
    </source>
</evidence>
<feature type="chain" id="PRO_5016769475" description="PEP-CTERM sorting domain-containing protein" evidence="1">
    <location>
        <begin position="36"/>
        <end position="283"/>
    </location>
</feature>